<evidence type="ECO:0000313" key="2">
    <source>
        <dbReference type="Proteomes" id="UP001501153"/>
    </source>
</evidence>
<protein>
    <recommendedName>
        <fullName evidence="3">DUF922 domain-containing protein</fullName>
    </recommendedName>
</protein>
<dbReference type="Proteomes" id="UP001501153">
    <property type="component" value="Unassembled WGS sequence"/>
</dbReference>
<accession>A0ABP8HWV2</accession>
<gene>
    <name evidence="1" type="ORF">GCM10023185_00750</name>
</gene>
<organism evidence="1 2">
    <name type="scientific">Hymenobacter saemangeumensis</name>
    <dbReference type="NCBI Taxonomy" id="1084522"/>
    <lineage>
        <taxon>Bacteria</taxon>
        <taxon>Pseudomonadati</taxon>
        <taxon>Bacteroidota</taxon>
        <taxon>Cytophagia</taxon>
        <taxon>Cytophagales</taxon>
        <taxon>Hymenobacteraceae</taxon>
        <taxon>Hymenobacter</taxon>
    </lineage>
</organism>
<evidence type="ECO:0008006" key="3">
    <source>
        <dbReference type="Google" id="ProtNLM"/>
    </source>
</evidence>
<dbReference type="EMBL" id="BAABGZ010000003">
    <property type="protein sequence ID" value="GAA4346338.1"/>
    <property type="molecule type" value="Genomic_DNA"/>
</dbReference>
<comment type="caution">
    <text evidence="1">The sequence shown here is derived from an EMBL/GenBank/DDBJ whole genome shotgun (WGS) entry which is preliminary data.</text>
</comment>
<reference evidence="2" key="1">
    <citation type="journal article" date="2019" name="Int. J. Syst. Evol. Microbiol.">
        <title>The Global Catalogue of Microorganisms (GCM) 10K type strain sequencing project: providing services to taxonomists for standard genome sequencing and annotation.</title>
        <authorList>
            <consortium name="The Broad Institute Genomics Platform"/>
            <consortium name="The Broad Institute Genome Sequencing Center for Infectious Disease"/>
            <person name="Wu L."/>
            <person name="Ma J."/>
        </authorList>
    </citation>
    <scope>NUCLEOTIDE SEQUENCE [LARGE SCALE GENOMIC DNA]</scope>
    <source>
        <strain evidence="2">JCM 17923</strain>
    </source>
</reference>
<keyword evidence="2" id="KW-1185">Reference proteome</keyword>
<sequence length="181" mass="20625">MLYPPPNPDVVCWQPGVKLRWKDFAARSFPAHLSYPGSARLAACCTAEIAVLPYRDEHDRPTLLVESFFVKSKSWVRDSTRFDNQLVLAHEQLHFDINELFARKIRQKIAQHHAGTRASPGLDLQDEIGLLLKAENVFNQSFDQETHQDPSLPRLQKWQALVARELAALQEYQSTACTCGQ</sequence>
<name>A0ABP8HWV2_9BACT</name>
<proteinExistence type="predicted"/>
<evidence type="ECO:0000313" key="1">
    <source>
        <dbReference type="EMBL" id="GAA4346338.1"/>
    </source>
</evidence>